<dbReference type="NCBIfam" id="TIGR00726">
    <property type="entry name" value="peptidoglycan editing factor PgeF"/>
    <property type="match status" value="1"/>
</dbReference>
<evidence type="ECO:0000256" key="1">
    <source>
        <dbReference type="ARBA" id="ARBA00000553"/>
    </source>
</evidence>
<comment type="catalytic activity">
    <reaction evidence="10">
        <text>S-methyl-5'-thioadenosine + phosphate = 5-(methylsulfanyl)-alpha-D-ribose 1-phosphate + adenine</text>
        <dbReference type="Rhea" id="RHEA:11852"/>
        <dbReference type="ChEBI" id="CHEBI:16708"/>
        <dbReference type="ChEBI" id="CHEBI:17509"/>
        <dbReference type="ChEBI" id="CHEBI:43474"/>
        <dbReference type="ChEBI" id="CHEBI:58533"/>
        <dbReference type="EC" id="2.4.2.28"/>
    </reaction>
    <physiologicalReaction direction="left-to-right" evidence="10">
        <dbReference type="Rhea" id="RHEA:11853"/>
    </physiologicalReaction>
</comment>
<comment type="function">
    <text evidence="2">Purine nucleoside enzyme that catalyzes the phosphorolysis of adenosine and inosine nucleosides, yielding D-ribose 1-phosphate and the respective free bases, adenine and hypoxanthine. Also catalyzes the phosphorolysis of S-methyl-5'-thioadenosine into adenine and S-methyl-5-thio-alpha-D-ribose 1-phosphate. Also has adenosine deaminase activity.</text>
</comment>
<dbReference type="GO" id="GO:0017061">
    <property type="term" value="F:S-methyl-5-thioadenosine phosphorylase activity"/>
    <property type="evidence" value="ECO:0007669"/>
    <property type="project" value="UniProtKB-EC"/>
</dbReference>
<evidence type="ECO:0000256" key="7">
    <source>
        <dbReference type="ARBA" id="ARBA00022833"/>
    </source>
</evidence>
<keyword evidence="6" id="KW-0378">Hydrolase</keyword>
<accession>A0A939IHD0</accession>
<dbReference type="InterPro" id="IPR003730">
    <property type="entry name" value="Cu_polyphenol_OxRdtase"/>
</dbReference>
<protein>
    <recommendedName>
        <fullName evidence="11">Purine nucleoside phosphorylase</fullName>
    </recommendedName>
</protein>
<sequence>MLNKYYLPVFEKEEGITAFFSTRAGSSPQSPYYNKKVLEELALENCQLIWPKQVHGAHVEVIKGKAEHNEPIRIPETDGLVTNQPNILLTTVHADCLAVFFYDKNKKAIGLVHAGWRGTVQGIGVNAVRTMEEEYGCKPEDIIAFVSPGISQCCFETGPEVYEQFLEKWDWIDEFSEKRGEKYFLDLKGINKRQLLESGVKSIQVSDYCTCCNLELFCSYRGEHGIKCRLGAGICLKK</sequence>
<dbReference type="InterPro" id="IPR038371">
    <property type="entry name" value="Cu_polyphenol_OxRdtase_sf"/>
</dbReference>
<evidence type="ECO:0000256" key="10">
    <source>
        <dbReference type="ARBA" id="ARBA00049893"/>
    </source>
</evidence>
<evidence type="ECO:0000256" key="3">
    <source>
        <dbReference type="ARBA" id="ARBA00007353"/>
    </source>
</evidence>
<evidence type="ECO:0000256" key="8">
    <source>
        <dbReference type="ARBA" id="ARBA00047989"/>
    </source>
</evidence>
<keyword evidence="7" id="KW-0862">Zinc</keyword>
<dbReference type="InterPro" id="IPR011324">
    <property type="entry name" value="Cytotoxic_necrot_fac-like_cat"/>
</dbReference>
<dbReference type="Pfam" id="PF02578">
    <property type="entry name" value="Cu-oxidase_4"/>
    <property type="match status" value="1"/>
</dbReference>
<dbReference type="Gene3D" id="3.60.140.10">
    <property type="entry name" value="CNF1/YfiH-like putative cysteine hydrolases"/>
    <property type="match status" value="1"/>
</dbReference>
<evidence type="ECO:0000256" key="5">
    <source>
        <dbReference type="ARBA" id="ARBA00022723"/>
    </source>
</evidence>
<comment type="catalytic activity">
    <reaction evidence="9">
        <text>adenosine + phosphate = alpha-D-ribose 1-phosphate + adenine</text>
        <dbReference type="Rhea" id="RHEA:27642"/>
        <dbReference type="ChEBI" id="CHEBI:16335"/>
        <dbReference type="ChEBI" id="CHEBI:16708"/>
        <dbReference type="ChEBI" id="CHEBI:43474"/>
        <dbReference type="ChEBI" id="CHEBI:57720"/>
        <dbReference type="EC" id="2.4.2.1"/>
    </reaction>
    <physiologicalReaction direction="left-to-right" evidence="9">
        <dbReference type="Rhea" id="RHEA:27643"/>
    </physiologicalReaction>
</comment>
<evidence type="ECO:0000256" key="9">
    <source>
        <dbReference type="ARBA" id="ARBA00048968"/>
    </source>
</evidence>
<dbReference type="EMBL" id="JAFJZZ010000001">
    <property type="protein sequence ID" value="MBN7771776.1"/>
    <property type="molecule type" value="Genomic_DNA"/>
</dbReference>
<gene>
    <name evidence="12" type="primary">pgeF</name>
    <name evidence="12" type="ORF">JYB65_00170</name>
</gene>
<comment type="catalytic activity">
    <reaction evidence="8">
        <text>adenosine + H2O + H(+) = inosine + NH4(+)</text>
        <dbReference type="Rhea" id="RHEA:24408"/>
        <dbReference type="ChEBI" id="CHEBI:15377"/>
        <dbReference type="ChEBI" id="CHEBI:15378"/>
        <dbReference type="ChEBI" id="CHEBI:16335"/>
        <dbReference type="ChEBI" id="CHEBI:17596"/>
        <dbReference type="ChEBI" id="CHEBI:28938"/>
        <dbReference type="EC" id="3.5.4.4"/>
    </reaction>
    <physiologicalReaction direction="left-to-right" evidence="8">
        <dbReference type="Rhea" id="RHEA:24409"/>
    </physiologicalReaction>
</comment>
<evidence type="ECO:0000313" key="13">
    <source>
        <dbReference type="Proteomes" id="UP000664545"/>
    </source>
</evidence>
<dbReference type="SUPFAM" id="SSF64438">
    <property type="entry name" value="CNF1/YfiH-like putative cysteine hydrolases"/>
    <property type="match status" value="1"/>
</dbReference>
<evidence type="ECO:0000256" key="11">
    <source>
        <dbReference type="RuleBase" id="RU361274"/>
    </source>
</evidence>
<evidence type="ECO:0000313" key="12">
    <source>
        <dbReference type="EMBL" id="MBN7771776.1"/>
    </source>
</evidence>
<proteinExistence type="inferred from homology"/>
<dbReference type="PANTHER" id="PTHR30616">
    <property type="entry name" value="UNCHARACTERIZED PROTEIN YFIH"/>
    <property type="match status" value="1"/>
</dbReference>
<keyword evidence="4" id="KW-0808">Transferase</keyword>
<evidence type="ECO:0000256" key="6">
    <source>
        <dbReference type="ARBA" id="ARBA00022801"/>
    </source>
</evidence>
<dbReference type="GO" id="GO:0005507">
    <property type="term" value="F:copper ion binding"/>
    <property type="evidence" value="ECO:0007669"/>
    <property type="project" value="TreeGrafter"/>
</dbReference>
<comment type="catalytic activity">
    <reaction evidence="1">
        <text>inosine + phosphate = alpha-D-ribose 1-phosphate + hypoxanthine</text>
        <dbReference type="Rhea" id="RHEA:27646"/>
        <dbReference type="ChEBI" id="CHEBI:17368"/>
        <dbReference type="ChEBI" id="CHEBI:17596"/>
        <dbReference type="ChEBI" id="CHEBI:43474"/>
        <dbReference type="ChEBI" id="CHEBI:57720"/>
        <dbReference type="EC" id="2.4.2.1"/>
    </reaction>
    <physiologicalReaction direction="left-to-right" evidence="1">
        <dbReference type="Rhea" id="RHEA:27647"/>
    </physiologicalReaction>
</comment>
<comment type="similarity">
    <text evidence="3 11">Belongs to the purine nucleoside phosphorylase YfiH/LACC1 family.</text>
</comment>
<name>A0A939IHD0_CLOAM</name>
<comment type="caution">
    <text evidence="12">The sequence shown here is derived from an EMBL/GenBank/DDBJ whole genome shotgun (WGS) entry which is preliminary data.</text>
</comment>
<dbReference type="Proteomes" id="UP000664545">
    <property type="component" value="Unassembled WGS sequence"/>
</dbReference>
<dbReference type="CDD" id="cd16833">
    <property type="entry name" value="YfiH"/>
    <property type="match status" value="1"/>
</dbReference>
<dbReference type="GO" id="GO:0016787">
    <property type="term" value="F:hydrolase activity"/>
    <property type="evidence" value="ECO:0007669"/>
    <property type="project" value="UniProtKB-KW"/>
</dbReference>
<dbReference type="PANTHER" id="PTHR30616:SF2">
    <property type="entry name" value="PURINE NUCLEOSIDE PHOSPHORYLASE LACC1"/>
    <property type="match status" value="1"/>
</dbReference>
<dbReference type="RefSeq" id="WP_206580570.1">
    <property type="nucleotide sequence ID" value="NZ_JAFJZZ010000001.1"/>
</dbReference>
<evidence type="ECO:0000256" key="2">
    <source>
        <dbReference type="ARBA" id="ARBA00003215"/>
    </source>
</evidence>
<dbReference type="AlphaFoldDB" id="A0A939IHD0"/>
<evidence type="ECO:0000256" key="4">
    <source>
        <dbReference type="ARBA" id="ARBA00022679"/>
    </source>
</evidence>
<organism evidence="12 13">
    <name type="scientific">Clostridium aminobutyricum</name>
    <dbReference type="NCBI Taxonomy" id="33953"/>
    <lineage>
        <taxon>Bacteria</taxon>
        <taxon>Bacillati</taxon>
        <taxon>Bacillota</taxon>
        <taxon>Clostridia</taxon>
        <taxon>Eubacteriales</taxon>
        <taxon>Clostridiaceae</taxon>
        <taxon>Clostridium</taxon>
    </lineage>
</organism>
<reference evidence="12" key="1">
    <citation type="submission" date="2021-02" db="EMBL/GenBank/DDBJ databases">
        <title>Abyssanaerobacter marinus gen.nov., sp., nov, anaerobic bacterium isolated from the Onnuri vent field of Indian Ocean and suggestion of Mogibacteriaceae fam. nov., and proposal of reclassification of ambiguous this family's genus member.</title>
        <authorList>
            <person name="Kim Y.J."/>
            <person name="Yang J.-A."/>
        </authorList>
    </citation>
    <scope>NUCLEOTIDE SEQUENCE</scope>
    <source>
        <strain evidence="12">DSM 2634</strain>
    </source>
</reference>
<keyword evidence="5" id="KW-0479">Metal-binding</keyword>
<keyword evidence="13" id="KW-1185">Reference proteome</keyword>